<evidence type="ECO:0000313" key="6">
    <source>
        <dbReference type="Proteomes" id="UP000295210"/>
    </source>
</evidence>
<keyword evidence="3" id="KW-0732">Signal</keyword>
<dbReference type="Pfam" id="PF07676">
    <property type="entry name" value="PD40"/>
    <property type="match status" value="1"/>
</dbReference>
<dbReference type="InterPro" id="IPR029058">
    <property type="entry name" value="AB_hydrolase_fold"/>
</dbReference>
<evidence type="ECO:0000256" key="2">
    <source>
        <dbReference type="ARBA" id="ARBA00022825"/>
    </source>
</evidence>
<dbReference type="Gene3D" id="2.120.10.30">
    <property type="entry name" value="TolB, C-terminal domain"/>
    <property type="match status" value="2"/>
</dbReference>
<dbReference type="Proteomes" id="UP000295210">
    <property type="component" value="Unassembled WGS sequence"/>
</dbReference>
<dbReference type="GO" id="GO:0004252">
    <property type="term" value="F:serine-type endopeptidase activity"/>
    <property type="evidence" value="ECO:0007669"/>
    <property type="project" value="TreeGrafter"/>
</dbReference>
<accession>A0A4R1L671</accession>
<evidence type="ECO:0000313" key="5">
    <source>
        <dbReference type="EMBL" id="TCK73645.1"/>
    </source>
</evidence>
<dbReference type="SUPFAM" id="SSF53474">
    <property type="entry name" value="alpha/beta-Hydrolases"/>
    <property type="match status" value="1"/>
</dbReference>
<keyword evidence="1" id="KW-0378">Hydrolase</keyword>
<dbReference type="OrthoDB" id="108903at2"/>
<sequence>MPTERLSRFLAASLLSMLAAGASLHAQQRPPISLDEFMSATEVTGARLSPSGEAAVISTSTADWKNNRFNDELWLWTAKSNETVRLTHTGSSTMPRWSPDGKYIAFTSDRHLPGDTDDDSTERVWVLRTDGGEAAPFYTEKLAVHTFQWKPDSSGIYLSVQIPLTKAEESAQKQQWKDVIRWREQDRGDLLMALPLPAEQPPAAVNVDEPENNLPSNARVLLRSSLAITQIAPSPRDHQIAYESGPPSRRMENPADYEIYLTTSEGAGPKRLTDNQAVESGLKWAPEGDRLYFNVRAAAGSLEGKYKDVQGRIYAINLTSKQITRLGADFSGSWEDFSVSPDGTVIAAGLLGTQQQLYRVRERDFEELAGATGSYALPDAAGRNQHLLFLYSTVTQPTQVFLAADPLRPDHARVLTSFNPIFSQRAQPQWQKFRWKADDGSTVEGMLIYPPGALGKKNLRMFTLIHGGPADADGDRFGADWYDWATLAAAKGWLVFRPNYRGSSGYGDDFELQISPHIVSRPGKDILEGVDALVKEGYADPNHLAIGGYSYGGYMTDWLITQTTRFKAAVTGAGAVENTANWGYDDETFDDAWYLGGTPWENPAMYQSEAAIFQINKVTTPTYIVGGNGDNRVSFFEQILLERALQKLNVPHELLLFPGENHPLDKNPWHGYIKVREELKWLDKYAGQ</sequence>
<dbReference type="InterPro" id="IPR011659">
    <property type="entry name" value="WD40"/>
</dbReference>
<dbReference type="SUPFAM" id="SSF82171">
    <property type="entry name" value="DPP6 N-terminal domain-like"/>
    <property type="match status" value="1"/>
</dbReference>
<gene>
    <name evidence="5" type="ORF">C7378_1258</name>
</gene>
<dbReference type="PANTHER" id="PTHR42776">
    <property type="entry name" value="SERINE PEPTIDASE S9 FAMILY MEMBER"/>
    <property type="match status" value="1"/>
</dbReference>
<name>A0A4R1L671_9BACT</name>
<feature type="domain" description="Peptidase S9 prolyl oligopeptidase catalytic" evidence="4">
    <location>
        <begin position="486"/>
        <end position="687"/>
    </location>
</feature>
<feature type="chain" id="PRO_5020709882" evidence="3">
    <location>
        <begin position="26"/>
        <end position="688"/>
    </location>
</feature>
<keyword evidence="2" id="KW-0720">Serine protease</keyword>
<evidence type="ECO:0000259" key="4">
    <source>
        <dbReference type="Pfam" id="PF00326"/>
    </source>
</evidence>
<keyword evidence="6" id="KW-1185">Reference proteome</keyword>
<dbReference type="AlphaFoldDB" id="A0A4R1L671"/>
<dbReference type="Gene3D" id="3.40.50.1820">
    <property type="entry name" value="alpha/beta hydrolase"/>
    <property type="match status" value="1"/>
</dbReference>
<evidence type="ECO:0000256" key="3">
    <source>
        <dbReference type="SAM" id="SignalP"/>
    </source>
</evidence>
<dbReference type="EMBL" id="SMGK01000002">
    <property type="protein sequence ID" value="TCK73645.1"/>
    <property type="molecule type" value="Genomic_DNA"/>
</dbReference>
<dbReference type="Pfam" id="PF00326">
    <property type="entry name" value="Peptidase_S9"/>
    <property type="match status" value="1"/>
</dbReference>
<comment type="caution">
    <text evidence="5">The sequence shown here is derived from an EMBL/GenBank/DDBJ whole genome shotgun (WGS) entry which is preliminary data.</text>
</comment>
<keyword evidence="5" id="KW-0645">Protease</keyword>
<protein>
    <submittedName>
        <fullName evidence="5">Dipeptidyl aminopeptidase/acylaminoacyl peptidase</fullName>
    </submittedName>
</protein>
<organism evidence="5 6">
    <name type="scientific">Acidipila rosea</name>
    <dbReference type="NCBI Taxonomy" id="768535"/>
    <lineage>
        <taxon>Bacteria</taxon>
        <taxon>Pseudomonadati</taxon>
        <taxon>Acidobacteriota</taxon>
        <taxon>Terriglobia</taxon>
        <taxon>Terriglobales</taxon>
        <taxon>Acidobacteriaceae</taxon>
        <taxon>Acidipila</taxon>
    </lineage>
</organism>
<dbReference type="InterPro" id="IPR001375">
    <property type="entry name" value="Peptidase_S9_cat"/>
</dbReference>
<dbReference type="GO" id="GO:0004177">
    <property type="term" value="F:aminopeptidase activity"/>
    <property type="evidence" value="ECO:0007669"/>
    <property type="project" value="UniProtKB-KW"/>
</dbReference>
<dbReference type="RefSeq" id="WP_131993488.1">
    <property type="nucleotide sequence ID" value="NZ_SMGK01000002.1"/>
</dbReference>
<dbReference type="GO" id="GO:0006508">
    <property type="term" value="P:proteolysis"/>
    <property type="evidence" value="ECO:0007669"/>
    <property type="project" value="InterPro"/>
</dbReference>
<dbReference type="InterPro" id="IPR011042">
    <property type="entry name" value="6-blade_b-propeller_TolB-like"/>
</dbReference>
<proteinExistence type="predicted"/>
<keyword evidence="5" id="KW-0031">Aminopeptidase</keyword>
<feature type="signal peptide" evidence="3">
    <location>
        <begin position="1"/>
        <end position="25"/>
    </location>
</feature>
<reference evidence="5 6" key="1">
    <citation type="submission" date="2019-03" db="EMBL/GenBank/DDBJ databases">
        <title>Genomic Encyclopedia of Type Strains, Phase IV (KMG-IV): sequencing the most valuable type-strain genomes for metagenomic binning, comparative biology and taxonomic classification.</title>
        <authorList>
            <person name="Goeker M."/>
        </authorList>
    </citation>
    <scope>NUCLEOTIDE SEQUENCE [LARGE SCALE GENOMIC DNA]</scope>
    <source>
        <strain evidence="5 6">DSM 103428</strain>
    </source>
</reference>
<dbReference type="PANTHER" id="PTHR42776:SF27">
    <property type="entry name" value="DIPEPTIDYL PEPTIDASE FAMILY MEMBER 6"/>
    <property type="match status" value="1"/>
</dbReference>
<evidence type="ECO:0000256" key="1">
    <source>
        <dbReference type="ARBA" id="ARBA00022801"/>
    </source>
</evidence>